<dbReference type="SMART" id="SM00065">
    <property type="entry name" value="GAF"/>
    <property type="match status" value="2"/>
</dbReference>
<organism evidence="9 10">
    <name type="scientific">Massilia norwichensis</name>
    <dbReference type="NCBI Taxonomy" id="1442366"/>
    <lineage>
        <taxon>Bacteria</taxon>
        <taxon>Pseudomonadati</taxon>
        <taxon>Pseudomonadota</taxon>
        <taxon>Betaproteobacteria</taxon>
        <taxon>Burkholderiales</taxon>
        <taxon>Oxalobacteraceae</taxon>
        <taxon>Telluria group</taxon>
        <taxon>Massilia</taxon>
    </lineage>
</organism>
<dbReference type="Pfam" id="PF00072">
    <property type="entry name" value="Response_reg"/>
    <property type="match status" value="1"/>
</dbReference>
<dbReference type="InterPro" id="IPR003661">
    <property type="entry name" value="HisK_dim/P_dom"/>
</dbReference>
<gene>
    <name evidence="9" type="ORF">NX782_18085</name>
</gene>
<evidence type="ECO:0000313" key="9">
    <source>
        <dbReference type="EMBL" id="MCS0591100.1"/>
    </source>
</evidence>
<dbReference type="SMART" id="SM00388">
    <property type="entry name" value="HisKA"/>
    <property type="match status" value="1"/>
</dbReference>
<dbReference type="PANTHER" id="PTHR43547:SF2">
    <property type="entry name" value="HYBRID SIGNAL TRANSDUCTION HISTIDINE KINASE C"/>
    <property type="match status" value="1"/>
</dbReference>
<dbReference type="Gene3D" id="3.30.450.20">
    <property type="entry name" value="PAS domain"/>
    <property type="match status" value="1"/>
</dbReference>
<dbReference type="Pfam" id="PF00512">
    <property type="entry name" value="HisKA"/>
    <property type="match status" value="1"/>
</dbReference>
<evidence type="ECO:0000259" key="8">
    <source>
        <dbReference type="PROSITE" id="PS50110"/>
    </source>
</evidence>
<dbReference type="SUPFAM" id="SSF47384">
    <property type="entry name" value="Homodimeric domain of signal transducing histidine kinase"/>
    <property type="match status" value="1"/>
</dbReference>
<dbReference type="GO" id="GO:0005524">
    <property type="term" value="F:ATP binding"/>
    <property type="evidence" value="ECO:0007669"/>
    <property type="project" value="UniProtKB-KW"/>
</dbReference>
<dbReference type="EMBL" id="JANUGX010000023">
    <property type="protein sequence ID" value="MCS0591100.1"/>
    <property type="molecule type" value="Genomic_DNA"/>
</dbReference>
<dbReference type="EC" id="2.7.13.3" evidence="2"/>
<comment type="caution">
    <text evidence="9">The sequence shown here is derived from an EMBL/GenBank/DDBJ whole genome shotgun (WGS) entry which is preliminary data.</text>
</comment>
<dbReference type="PROSITE" id="PS50109">
    <property type="entry name" value="HIS_KIN"/>
    <property type="match status" value="1"/>
</dbReference>
<dbReference type="SMART" id="SM00387">
    <property type="entry name" value="HATPase_c"/>
    <property type="match status" value="1"/>
</dbReference>
<proteinExistence type="predicted"/>
<keyword evidence="3 6" id="KW-0597">Phosphoprotein</keyword>
<evidence type="ECO:0000256" key="2">
    <source>
        <dbReference type="ARBA" id="ARBA00012438"/>
    </source>
</evidence>
<dbReference type="CDD" id="cd00082">
    <property type="entry name" value="HisKA"/>
    <property type="match status" value="1"/>
</dbReference>
<dbReference type="Pfam" id="PF02518">
    <property type="entry name" value="HATPase_c"/>
    <property type="match status" value="1"/>
</dbReference>
<evidence type="ECO:0000313" key="10">
    <source>
        <dbReference type="Proteomes" id="UP001205560"/>
    </source>
</evidence>
<dbReference type="Gene3D" id="3.30.450.40">
    <property type="match status" value="2"/>
</dbReference>
<dbReference type="InterPro" id="IPR003594">
    <property type="entry name" value="HATPase_dom"/>
</dbReference>
<evidence type="ECO:0000256" key="3">
    <source>
        <dbReference type="ARBA" id="ARBA00022553"/>
    </source>
</evidence>
<dbReference type="Pfam" id="PF01590">
    <property type="entry name" value="GAF"/>
    <property type="match status" value="1"/>
</dbReference>
<dbReference type="Gene3D" id="3.30.565.10">
    <property type="entry name" value="Histidine kinase-like ATPase, C-terminal domain"/>
    <property type="match status" value="1"/>
</dbReference>
<dbReference type="PRINTS" id="PR00344">
    <property type="entry name" value="BCTRLSENSOR"/>
</dbReference>
<name>A0ABT2AAF4_9BURK</name>
<evidence type="ECO:0000256" key="6">
    <source>
        <dbReference type="PROSITE-ProRule" id="PRU00169"/>
    </source>
</evidence>
<dbReference type="InterPro" id="IPR001789">
    <property type="entry name" value="Sig_transdc_resp-reg_receiver"/>
</dbReference>
<dbReference type="Proteomes" id="UP001205560">
    <property type="component" value="Unassembled WGS sequence"/>
</dbReference>
<keyword evidence="9" id="KW-0067">ATP-binding</keyword>
<feature type="domain" description="Response regulatory" evidence="8">
    <location>
        <begin position="783"/>
        <end position="899"/>
    </location>
</feature>
<dbReference type="InterPro" id="IPR004358">
    <property type="entry name" value="Sig_transdc_His_kin-like_C"/>
</dbReference>
<dbReference type="SUPFAM" id="SSF52172">
    <property type="entry name" value="CheY-like"/>
    <property type="match status" value="1"/>
</dbReference>
<dbReference type="InterPro" id="IPR005467">
    <property type="entry name" value="His_kinase_dom"/>
</dbReference>
<dbReference type="RefSeq" id="WP_258846874.1">
    <property type="nucleotide sequence ID" value="NZ_JANUGX010000023.1"/>
</dbReference>
<evidence type="ECO:0000259" key="7">
    <source>
        <dbReference type="PROSITE" id="PS50109"/>
    </source>
</evidence>
<dbReference type="PROSITE" id="PS50110">
    <property type="entry name" value="RESPONSE_REGULATORY"/>
    <property type="match status" value="1"/>
</dbReference>
<reference evidence="9 10" key="1">
    <citation type="submission" date="2022-08" db="EMBL/GenBank/DDBJ databases">
        <title>Reclassification of Massilia species as members of the genera Telluria, Duganella, Pseudoduganella, Mokoshia gen. nov. and Zemynaea gen. nov. using orthogonal and non-orthogonal genome-based approaches.</title>
        <authorList>
            <person name="Bowman J.P."/>
        </authorList>
    </citation>
    <scope>NUCLEOTIDE SEQUENCE [LARGE SCALE GENOMIC DNA]</scope>
    <source>
        <strain evidence="9 10">LMG 28164</strain>
    </source>
</reference>
<dbReference type="CDD" id="cd17580">
    <property type="entry name" value="REC_2_DhkD-like"/>
    <property type="match status" value="1"/>
</dbReference>
<keyword evidence="4" id="KW-0808">Transferase</keyword>
<dbReference type="SUPFAM" id="SSF55874">
    <property type="entry name" value="ATPase domain of HSP90 chaperone/DNA topoisomerase II/histidine kinase"/>
    <property type="match status" value="1"/>
</dbReference>
<feature type="modified residue" description="4-aspartylphosphate" evidence="6">
    <location>
        <position position="832"/>
    </location>
</feature>
<dbReference type="InterPro" id="IPR036097">
    <property type="entry name" value="HisK_dim/P_sf"/>
</dbReference>
<dbReference type="SUPFAM" id="SSF55781">
    <property type="entry name" value="GAF domain-like"/>
    <property type="match status" value="2"/>
</dbReference>
<sequence>MPWPFDLAASADAHAENVSGMELLMQRHPWETTAVGPVASWPFSLQLAVRTLLDCRLPMYLAWGEGNTQFFNDAYAPILGDKFATALGNDTRVTWAEIWPVIGPMWASVKRGEAQGSDKLELSINRYGYFETCWFTYSYSPVYSEEGKVEGVLSTFVETTGKVMAERRHAFQLALADILRAETAADALLQATWRQVSRYATETVVVYATVDHAAQAAVIREQWRQGAPDGEAGRVVPLEMLAFGRAALLLHGETVCVPDVAAEADIAGADAWLAQGIVSGLVVPLMDGARLEAVMALHAPVAQRWETAEVHLLEDSARRAWEALRRIRAEQALREETRTLELMKDATGKLASTLDLEPLMQAITDAATQLTGAEFGAFFHNHTDGNGDAYLLYTLSGAPREAFQDFGQPRATAVFAPTFSGSAPIRSDDITTDPRYGSMAPHHGMPPGHLPVRSYLAASVVSRSGEVIGGLCFGHSQPGMFSARTEELIGAFSGQAAIAIDNARLYDMAQKAAQEREHLLASERAARAEAERHNKMKDEFLAMLAHELRNPLAPITSAAQLLRLSEVNEGLRLKASNIISRQVRHMTELVDDLLDVSRVTRGLIKLETEVLDLNKVAMAAVEQARPHIEERRHALVVDLPPEQVLVEGDRTRLIQVLVNLLNNAAKYTPAGGRIALSVTRDGDTSTASVCDNGSGIDAQLLPHIFDLFTQADRAPDRSQGGLGIGLALVKSIVRMHEGTVAASSGGAQQGTTMTVTLPLAAAPARAGQAPRAHLAAAETRPLMVTIVDDNLDAGHSLAVLLRAHGHTVQVFEDASSTLRAPDIAGTEVFILDIGLPDMTGYELARRLRRLPAHARAVFVALTGYGQERDRELSRQAGFDHHLVKPVDIAKLAQILARVHAVVPAQAGTQALQT</sequence>
<dbReference type="InterPro" id="IPR011006">
    <property type="entry name" value="CheY-like_superfamily"/>
</dbReference>
<dbReference type="Gene3D" id="3.40.50.2300">
    <property type="match status" value="1"/>
</dbReference>
<keyword evidence="10" id="KW-1185">Reference proteome</keyword>
<dbReference type="Pfam" id="PF13185">
    <property type="entry name" value="GAF_2"/>
    <property type="match status" value="1"/>
</dbReference>
<keyword evidence="9" id="KW-0547">Nucleotide-binding</keyword>
<protein>
    <recommendedName>
        <fullName evidence="2">histidine kinase</fullName>
        <ecNumber evidence="2">2.7.13.3</ecNumber>
    </recommendedName>
</protein>
<dbReference type="Gene3D" id="1.10.287.130">
    <property type="match status" value="1"/>
</dbReference>
<dbReference type="CDD" id="cd00075">
    <property type="entry name" value="HATPase"/>
    <property type="match status" value="1"/>
</dbReference>
<evidence type="ECO:0000256" key="4">
    <source>
        <dbReference type="ARBA" id="ARBA00022679"/>
    </source>
</evidence>
<dbReference type="InterPro" id="IPR003018">
    <property type="entry name" value="GAF"/>
</dbReference>
<evidence type="ECO:0000256" key="1">
    <source>
        <dbReference type="ARBA" id="ARBA00000085"/>
    </source>
</evidence>
<comment type="catalytic activity">
    <reaction evidence="1">
        <text>ATP + protein L-histidine = ADP + protein N-phospho-L-histidine.</text>
        <dbReference type="EC" id="2.7.13.3"/>
    </reaction>
</comment>
<dbReference type="PANTHER" id="PTHR43547">
    <property type="entry name" value="TWO-COMPONENT HISTIDINE KINASE"/>
    <property type="match status" value="1"/>
</dbReference>
<evidence type="ECO:0000256" key="5">
    <source>
        <dbReference type="ARBA" id="ARBA00022777"/>
    </source>
</evidence>
<accession>A0ABT2AAF4</accession>
<keyword evidence="5" id="KW-0418">Kinase</keyword>
<dbReference type="InterPro" id="IPR036890">
    <property type="entry name" value="HATPase_C_sf"/>
</dbReference>
<dbReference type="InterPro" id="IPR029016">
    <property type="entry name" value="GAF-like_dom_sf"/>
</dbReference>
<dbReference type="SMART" id="SM00448">
    <property type="entry name" value="REC"/>
    <property type="match status" value="1"/>
</dbReference>
<feature type="domain" description="Histidine kinase" evidence="7">
    <location>
        <begin position="543"/>
        <end position="761"/>
    </location>
</feature>